<proteinExistence type="predicted"/>
<name>A0A8B6M5W2_METTU</name>
<sequence length="322" mass="36233">MAPLRSLASMCGNIPTTSIIAIAGRITSRRSSIISSTGNMSSNSTKRRSPERRRDRHAVSRRRSLKKPGPRHARPRSNPHPARKWSGAGHDRLKRARRSRRFVASRLALLQHIDGAGLGAHHPFRSGAREMHHGADLQIVEASPQHAAAGEVKIRAAFHLHEAMVLLGKQTHHDARLDAVLVPLHISLDDLGKLLKLALNSIENAMDECVLLAFPLRFRLCDDQRPAGHLDFDAEGERRHRIPRSAMRRARDHAAPDDVRVNMFEPLHSLLDELREGLGVLYVAEYDLQRSIHAWSPLVRGRNRSAKKRRRAPAVYINVWQS</sequence>
<dbReference type="Proteomes" id="UP000485880">
    <property type="component" value="Unassembled WGS sequence"/>
</dbReference>
<gene>
    <name evidence="2" type="ORF">MPC4_210042</name>
</gene>
<organism evidence="2 3">
    <name type="scientific">Methylocella tundrae</name>
    <dbReference type="NCBI Taxonomy" id="227605"/>
    <lineage>
        <taxon>Bacteria</taxon>
        <taxon>Pseudomonadati</taxon>
        <taxon>Pseudomonadota</taxon>
        <taxon>Alphaproteobacteria</taxon>
        <taxon>Hyphomicrobiales</taxon>
        <taxon>Beijerinckiaceae</taxon>
        <taxon>Methylocella</taxon>
    </lineage>
</organism>
<feature type="compositionally biased region" description="Basic residues" evidence="1">
    <location>
        <begin position="45"/>
        <end position="83"/>
    </location>
</feature>
<accession>A0A8B6M5W2</accession>
<reference evidence="2 3" key="1">
    <citation type="submission" date="2019-05" db="EMBL/GenBank/DDBJ databases">
        <authorList>
            <person name="Farhan Ul Haque M."/>
        </authorList>
    </citation>
    <scope>NUCLEOTIDE SEQUENCE [LARGE SCALE GENOMIC DNA]</scope>
    <source>
        <strain evidence="2">2</strain>
    </source>
</reference>
<comment type="caution">
    <text evidence="2">The sequence shown here is derived from an EMBL/GenBank/DDBJ whole genome shotgun (WGS) entry which is preliminary data.</text>
</comment>
<evidence type="ECO:0000313" key="2">
    <source>
        <dbReference type="EMBL" id="VTZ50234.1"/>
    </source>
</evidence>
<keyword evidence="3" id="KW-1185">Reference proteome</keyword>
<dbReference type="AlphaFoldDB" id="A0A8B6M5W2"/>
<feature type="compositionally biased region" description="Low complexity" evidence="1">
    <location>
        <begin position="31"/>
        <end position="44"/>
    </location>
</feature>
<dbReference type="EMBL" id="CABFMQ020000078">
    <property type="protein sequence ID" value="VTZ50234.1"/>
    <property type="molecule type" value="Genomic_DNA"/>
</dbReference>
<evidence type="ECO:0000313" key="3">
    <source>
        <dbReference type="Proteomes" id="UP000485880"/>
    </source>
</evidence>
<protein>
    <submittedName>
        <fullName evidence="2">Uncharacterized protein</fullName>
    </submittedName>
</protein>
<evidence type="ECO:0000256" key="1">
    <source>
        <dbReference type="SAM" id="MobiDB-lite"/>
    </source>
</evidence>
<feature type="region of interest" description="Disordered" evidence="1">
    <location>
        <begin position="31"/>
        <end position="94"/>
    </location>
</feature>